<dbReference type="Pfam" id="PF01628">
    <property type="entry name" value="HrcA"/>
    <property type="match status" value="1"/>
</dbReference>
<dbReference type="InterPro" id="IPR023120">
    <property type="entry name" value="WHTH_transcript_rep_HrcA_IDD"/>
</dbReference>
<dbReference type="SUPFAM" id="SSF55781">
    <property type="entry name" value="GAF domain-like"/>
    <property type="match status" value="1"/>
</dbReference>
<evidence type="ECO:0000256" key="3">
    <source>
        <dbReference type="ARBA" id="ARBA00023016"/>
    </source>
</evidence>
<sequence length="346" mass="37227">MSEPAFPGRLSREDPDLSERQRQVFAALLTLHGRSARPIGSETLAQLAGIPLSPASIRNALAELESLGLLERHHSSAGRVPSVRGYELYVRVILTPEALPPEVMEEVGGRLLRSTRDVEHLLSEASRLLSALTHQFGLAVATSLDEEVLSRLDLAPLAERKALMVFDLGGGAVHTLVLELESPLERQELEEVAGVLRERLLGRPMAEVRARLGSDPELVRKSAVRLVVLAASESWSRSVSTPLFSAGAMHMAEQPEFARSGQLSPILRAVESGSPLERLMMAGIEGQVCVRVGIEEGALSACSLVSFPLPGPVRGAVGVLGPLRMDYSRALSVVETVGTRVAELLE</sequence>
<dbReference type="PANTHER" id="PTHR34824">
    <property type="entry name" value="HEAT-INDUCIBLE TRANSCRIPTION REPRESSOR HRCA"/>
    <property type="match status" value="1"/>
</dbReference>
<dbReference type="InterPro" id="IPR002571">
    <property type="entry name" value="HrcA"/>
</dbReference>
<evidence type="ECO:0000259" key="7">
    <source>
        <dbReference type="Pfam" id="PF03444"/>
    </source>
</evidence>
<dbReference type="GO" id="GO:0045892">
    <property type="term" value="P:negative regulation of DNA-templated transcription"/>
    <property type="evidence" value="ECO:0007669"/>
    <property type="project" value="UniProtKB-UniRule"/>
</dbReference>
<dbReference type="InterPro" id="IPR005104">
    <property type="entry name" value="WHTH_HrcA_DNA-bd"/>
</dbReference>
<evidence type="ECO:0000256" key="5">
    <source>
        <dbReference type="HAMAP-Rule" id="MF_00081"/>
    </source>
</evidence>
<comment type="function">
    <text evidence="5">Negative regulator of class I heat shock genes (grpE-dnaK-dnaJ and groELS operons). Prevents heat-shock induction of these operons.</text>
</comment>
<dbReference type="PANTHER" id="PTHR34824:SF1">
    <property type="entry name" value="HEAT-INDUCIBLE TRANSCRIPTION REPRESSOR HRCA"/>
    <property type="match status" value="1"/>
</dbReference>
<evidence type="ECO:0000313" key="8">
    <source>
        <dbReference type="EMBL" id="TMQ51563.1"/>
    </source>
</evidence>
<dbReference type="InterPro" id="IPR036390">
    <property type="entry name" value="WH_DNA-bd_sf"/>
</dbReference>
<dbReference type="Pfam" id="PF03444">
    <property type="entry name" value="WHD_HrcA"/>
    <property type="match status" value="1"/>
</dbReference>
<accession>A0A538SJL5</accession>
<dbReference type="Gene3D" id="1.10.10.10">
    <property type="entry name" value="Winged helix-like DNA-binding domain superfamily/Winged helix DNA-binding domain"/>
    <property type="match status" value="1"/>
</dbReference>
<name>A0A538SJL5_UNCEI</name>
<dbReference type="PIRSF" id="PIRSF005485">
    <property type="entry name" value="HrcA"/>
    <property type="match status" value="1"/>
</dbReference>
<dbReference type="SUPFAM" id="SSF46785">
    <property type="entry name" value="Winged helix' DNA-binding domain"/>
    <property type="match status" value="1"/>
</dbReference>
<dbReference type="AlphaFoldDB" id="A0A538SJL5"/>
<evidence type="ECO:0000259" key="6">
    <source>
        <dbReference type="Pfam" id="PF01628"/>
    </source>
</evidence>
<keyword evidence="3 5" id="KW-0346">Stress response</keyword>
<dbReference type="NCBIfam" id="TIGR00331">
    <property type="entry name" value="hrcA"/>
    <property type="match status" value="1"/>
</dbReference>
<comment type="similarity">
    <text evidence="5">Belongs to the HrcA family.</text>
</comment>
<dbReference type="Proteomes" id="UP000320184">
    <property type="component" value="Unassembled WGS sequence"/>
</dbReference>
<dbReference type="Gene3D" id="3.30.450.40">
    <property type="match status" value="1"/>
</dbReference>
<dbReference type="InterPro" id="IPR021153">
    <property type="entry name" value="HrcA_C"/>
</dbReference>
<keyword evidence="4 5" id="KW-0804">Transcription</keyword>
<evidence type="ECO:0000256" key="1">
    <source>
        <dbReference type="ARBA" id="ARBA00022491"/>
    </source>
</evidence>
<dbReference type="InterPro" id="IPR029016">
    <property type="entry name" value="GAF-like_dom_sf"/>
</dbReference>
<gene>
    <name evidence="5 8" type="primary">hrcA</name>
    <name evidence="8" type="ORF">E6K73_05460</name>
</gene>
<evidence type="ECO:0000313" key="9">
    <source>
        <dbReference type="Proteomes" id="UP000320184"/>
    </source>
</evidence>
<reference evidence="8 9" key="1">
    <citation type="journal article" date="2019" name="Nat. Microbiol.">
        <title>Mediterranean grassland soil C-N compound turnover is dependent on rainfall and depth, and is mediated by genomically divergent microorganisms.</title>
        <authorList>
            <person name="Diamond S."/>
            <person name="Andeer P.F."/>
            <person name="Li Z."/>
            <person name="Crits-Christoph A."/>
            <person name="Burstein D."/>
            <person name="Anantharaman K."/>
            <person name="Lane K.R."/>
            <person name="Thomas B.C."/>
            <person name="Pan C."/>
            <person name="Northen T.R."/>
            <person name="Banfield J.F."/>
        </authorList>
    </citation>
    <scope>NUCLEOTIDE SEQUENCE [LARGE SCALE GENOMIC DNA]</scope>
    <source>
        <strain evidence="8">WS_3</strain>
    </source>
</reference>
<feature type="domain" description="Heat-inducible transcription repressor HrcA C-terminal" evidence="6">
    <location>
        <begin position="119"/>
        <end position="330"/>
    </location>
</feature>
<organism evidence="8 9">
    <name type="scientific">Eiseniibacteriota bacterium</name>
    <dbReference type="NCBI Taxonomy" id="2212470"/>
    <lineage>
        <taxon>Bacteria</taxon>
        <taxon>Candidatus Eiseniibacteriota</taxon>
    </lineage>
</organism>
<evidence type="ECO:0000256" key="2">
    <source>
        <dbReference type="ARBA" id="ARBA00023015"/>
    </source>
</evidence>
<keyword evidence="2 5" id="KW-0805">Transcription regulation</keyword>
<evidence type="ECO:0000256" key="4">
    <source>
        <dbReference type="ARBA" id="ARBA00023163"/>
    </source>
</evidence>
<dbReference type="EMBL" id="VBOT01000067">
    <property type="protein sequence ID" value="TMQ51563.1"/>
    <property type="molecule type" value="Genomic_DNA"/>
</dbReference>
<dbReference type="GO" id="GO:0003677">
    <property type="term" value="F:DNA binding"/>
    <property type="evidence" value="ECO:0007669"/>
    <property type="project" value="InterPro"/>
</dbReference>
<keyword evidence="1 5" id="KW-0678">Repressor</keyword>
<comment type="caution">
    <text evidence="8">The sequence shown here is derived from an EMBL/GenBank/DDBJ whole genome shotgun (WGS) entry which is preliminary data.</text>
</comment>
<dbReference type="InterPro" id="IPR036388">
    <property type="entry name" value="WH-like_DNA-bd_sf"/>
</dbReference>
<feature type="domain" description="Winged helix-turn-helix transcription repressor HrcA DNA-binding" evidence="7">
    <location>
        <begin position="16"/>
        <end position="87"/>
    </location>
</feature>
<proteinExistence type="inferred from homology"/>
<protein>
    <recommendedName>
        <fullName evidence="5">Heat-inducible transcription repressor HrcA</fullName>
    </recommendedName>
</protein>
<dbReference type="Gene3D" id="3.30.390.60">
    <property type="entry name" value="Heat-inducible transcription repressor hrca homolog, domain 3"/>
    <property type="match status" value="1"/>
</dbReference>
<dbReference type="HAMAP" id="MF_00081">
    <property type="entry name" value="HrcA"/>
    <property type="match status" value="1"/>
</dbReference>